<evidence type="ECO:0000313" key="2">
    <source>
        <dbReference type="EMBL" id="WOJ90833.1"/>
    </source>
</evidence>
<keyword evidence="1" id="KW-0812">Transmembrane</keyword>
<keyword evidence="3" id="KW-1185">Reference proteome</keyword>
<keyword evidence="1" id="KW-0472">Membrane</keyword>
<organism evidence="2 3">
    <name type="scientific">Methylocapsa polymorpha</name>
    <dbReference type="NCBI Taxonomy" id="3080828"/>
    <lineage>
        <taxon>Bacteria</taxon>
        <taxon>Pseudomonadati</taxon>
        <taxon>Pseudomonadota</taxon>
        <taxon>Alphaproteobacteria</taxon>
        <taxon>Hyphomicrobiales</taxon>
        <taxon>Beijerinckiaceae</taxon>
        <taxon>Methylocapsa</taxon>
    </lineage>
</organism>
<gene>
    <name evidence="2" type="ORF">RZS28_05990</name>
</gene>
<dbReference type="RefSeq" id="WP_407340419.1">
    <property type="nucleotide sequence ID" value="NZ_CP136862.1"/>
</dbReference>
<evidence type="ECO:0000256" key="1">
    <source>
        <dbReference type="SAM" id="Phobius"/>
    </source>
</evidence>
<feature type="transmembrane region" description="Helical" evidence="1">
    <location>
        <begin position="25"/>
        <end position="47"/>
    </location>
</feature>
<name>A0ABZ0HWB9_9HYPH</name>
<reference evidence="2 3" key="1">
    <citation type="submission" date="2023-10" db="EMBL/GenBank/DDBJ databases">
        <title>Novel methanotroph of the genus Methylocapsa from a subarctic wetland.</title>
        <authorList>
            <person name="Belova S.E."/>
            <person name="Oshkin I.Y."/>
            <person name="Miroshnikov K."/>
            <person name="Dedysh S.N."/>
        </authorList>
    </citation>
    <scope>NUCLEOTIDE SEQUENCE [LARGE SCALE GENOMIC DNA]</scope>
    <source>
        <strain evidence="2 3">RX1</strain>
    </source>
</reference>
<dbReference type="EMBL" id="CP136862">
    <property type="protein sequence ID" value="WOJ90833.1"/>
    <property type="molecule type" value="Genomic_DNA"/>
</dbReference>
<accession>A0ABZ0HWB9</accession>
<proteinExistence type="predicted"/>
<sequence>MSIAHEGHSAKGASGPAFSLLRLSGLARCGGALALIAGLWAAVYWALH</sequence>
<dbReference type="Proteomes" id="UP001626536">
    <property type="component" value="Chromosome"/>
</dbReference>
<protein>
    <submittedName>
        <fullName evidence="2">Uncharacterized protein</fullName>
    </submittedName>
</protein>
<evidence type="ECO:0000313" key="3">
    <source>
        <dbReference type="Proteomes" id="UP001626536"/>
    </source>
</evidence>
<keyword evidence="1" id="KW-1133">Transmembrane helix</keyword>